<name>A0A0P7BNH5_9HYPO</name>
<evidence type="ECO:0000256" key="2">
    <source>
        <dbReference type="ARBA" id="ARBA00023242"/>
    </source>
</evidence>
<dbReference type="SUPFAM" id="SSF57701">
    <property type="entry name" value="Zn2/Cys6 DNA-binding domain"/>
    <property type="match status" value="1"/>
</dbReference>
<gene>
    <name evidence="5" type="ORF">AK830_g4371</name>
</gene>
<dbReference type="PANTHER" id="PTHR46910">
    <property type="entry name" value="TRANSCRIPTION FACTOR PDR1"/>
    <property type="match status" value="1"/>
</dbReference>
<dbReference type="GO" id="GO:0006351">
    <property type="term" value="P:DNA-templated transcription"/>
    <property type="evidence" value="ECO:0007669"/>
    <property type="project" value="InterPro"/>
</dbReference>
<feature type="compositionally biased region" description="Polar residues" evidence="3">
    <location>
        <begin position="60"/>
        <end position="70"/>
    </location>
</feature>
<protein>
    <recommendedName>
        <fullName evidence="4">Zn(2)-C6 fungal-type domain-containing protein</fullName>
    </recommendedName>
</protein>
<dbReference type="OrthoDB" id="2283488at2759"/>
<dbReference type="AlphaFoldDB" id="A0A0P7BNH5"/>
<feature type="region of interest" description="Disordered" evidence="3">
    <location>
        <begin position="60"/>
        <end position="85"/>
    </location>
</feature>
<feature type="domain" description="Zn(2)-C6 fungal-type" evidence="4">
    <location>
        <begin position="85"/>
        <end position="117"/>
    </location>
</feature>
<dbReference type="InterPro" id="IPR007219">
    <property type="entry name" value="XnlR_reg_dom"/>
</dbReference>
<dbReference type="GO" id="GO:0003677">
    <property type="term" value="F:DNA binding"/>
    <property type="evidence" value="ECO:0007669"/>
    <property type="project" value="InterPro"/>
</dbReference>
<dbReference type="PROSITE" id="PS50048">
    <property type="entry name" value="ZN2_CY6_FUNGAL_2"/>
    <property type="match status" value="1"/>
</dbReference>
<feature type="region of interest" description="Disordered" evidence="3">
    <location>
        <begin position="124"/>
        <end position="160"/>
    </location>
</feature>
<proteinExistence type="predicted"/>
<keyword evidence="6" id="KW-1185">Reference proteome</keyword>
<dbReference type="SMART" id="SM00066">
    <property type="entry name" value="GAL4"/>
    <property type="match status" value="1"/>
</dbReference>
<evidence type="ECO:0000256" key="1">
    <source>
        <dbReference type="ARBA" id="ARBA00022723"/>
    </source>
</evidence>
<dbReference type="Gene3D" id="4.10.240.10">
    <property type="entry name" value="Zn(2)-C6 fungal-type DNA-binding domain"/>
    <property type="match status" value="1"/>
</dbReference>
<comment type="caution">
    <text evidence="5">The sequence shown here is derived from an EMBL/GenBank/DDBJ whole genome shotgun (WGS) entry which is preliminary data.</text>
</comment>
<dbReference type="GO" id="GO:0008270">
    <property type="term" value="F:zinc ion binding"/>
    <property type="evidence" value="ECO:0007669"/>
    <property type="project" value="InterPro"/>
</dbReference>
<dbReference type="PROSITE" id="PS00463">
    <property type="entry name" value="ZN2_CY6_FUNGAL_1"/>
    <property type="match status" value="1"/>
</dbReference>
<dbReference type="Pfam" id="PF04082">
    <property type="entry name" value="Fungal_trans"/>
    <property type="match status" value="1"/>
</dbReference>
<dbReference type="PANTHER" id="PTHR46910:SF1">
    <property type="entry name" value="MISCELLANEOUS ZN(II)2CYS6 TRANSCRIPTION FACTOR (EUROFUNG)-RELATED"/>
    <property type="match status" value="1"/>
</dbReference>
<dbReference type="InterPro" id="IPR001138">
    <property type="entry name" value="Zn2Cys6_DnaBD"/>
</dbReference>
<dbReference type="InterPro" id="IPR036864">
    <property type="entry name" value="Zn2-C6_fun-type_DNA-bd_sf"/>
</dbReference>
<dbReference type="CDD" id="cd00067">
    <property type="entry name" value="GAL4"/>
    <property type="match status" value="1"/>
</dbReference>
<dbReference type="STRING" id="78410.A0A0P7BNH5"/>
<dbReference type="GO" id="GO:0000981">
    <property type="term" value="F:DNA-binding transcription factor activity, RNA polymerase II-specific"/>
    <property type="evidence" value="ECO:0007669"/>
    <property type="project" value="InterPro"/>
</dbReference>
<evidence type="ECO:0000256" key="3">
    <source>
        <dbReference type="SAM" id="MobiDB-lite"/>
    </source>
</evidence>
<organism evidence="5 6">
    <name type="scientific">Neonectria ditissima</name>
    <dbReference type="NCBI Taxonomy" id="78410"/>
    <lineage>
        <taxon>Eukaryota</taxon>
        <taxon>Fungi</taxon>
        <taxon>Dikarya</taxon>
        <taxon>Ascomycota</taxon>
        <taxon>Pezizomycotina</taxon>
        <taxon>Sordariomycetes</taxon>
        <taxon>Hypocreomycetidae</taxon>
        <taxon>Hypocreales</taxon>
        <taxon>Nectriaceae</taxon>
        <taxon>Neonectria</taxon>
    </lineage>
</organism>
<evidence type="ECO:0000259" key="4">
    <source>
        <dbReference type="PROSITE" id="PS50048"/>
    </source>
</evidence>
<keyword evidence="1" id="KW-0479">Metal-binding</keyword>
<dbReference type="Proteomes" id="UP000050424">
    <property type="component" value="Unassembled WGS sequence"/>
</dbReference>
<dbReference type="EMBL" id="LKCW01000053">
    <property type="protein sequence ID" value="KPM42165.1"/>
    <property type="molecule type" value="Genomic_DNA"/>
</dbReference>
<reference evidence="5 6" key="1">
    <citation type="submission" date="2015-09" db="EMBL/GenBank/DDBJ databases">
        <title>Draft genome of a European isolate of the apple canker pathogen Neonectria ditissima.</title>
        <authorList>
            <person name="Gomez-Cortecero A."/>
            <person name="Harrison R.J."/>
            <person name="Armitage A.D."/>
        </authorList>
    </citation>
    <scope>NUCLEOTIDE SEQUENCE [LARGE SCALE GENOMIC DNA]</scope>
    <source>
        <strain evidence="5 6">R09/05</strain>
    </source>
</reference>
<evidence type="ECO:0000313" key="5">
    <source>
        <dbReference type="EMBL" id="KPM42165.1"/>
    </source>
</evidence>
<feature type="compositionally biased region" description="Pro residues" evidence="3">
    <location>
        <begin position="137"/>
        <end position="149"/>
    </location>
</feature>
<sequence length="679" mass="74972">MTVSLRGTWHWISRRVHGSRGPFSRKSKYLTGANPRAFSWPTVFFPDSANLVSSSMAMDHSPTSAMSPRSQAVVVPPRQPPTNRACDRCRRRKARCDFADSGQRCTNCREAGEQCSFDLPLARRGPKARRRNTGPALPLPLPVPAPEAPAPGDSSALAFSGPSAGSTAELALVASSAASGLSSAHWEASRTLNVDPALSPQTIRSSVSDQHVAAGQSALQRWHSLSRALAFLTADLSQLVTRCFDLFFEYLYPLTPLVHEPSLRDALTFFATQAASGFSPASNPAATGGLLETWPDATFTLITAVCAEAAFLLPKDLFPEGQAMAEILLKFSRSCLNHYLEADLESPNANSIAIRYFHSNCLHAAGKPKYSWHIFGEATRLAQVMQLHDETSLEGLFPIEAEMRRRAFWITYIGDKSASVLNNRPITIHQFSFESGITTAYPTGIEDESSIGVSPGSVSLTSEPTQKSFIAGFNANLRLWRSASDLLLQMRLLHDQEQHDLALPSHRSIPTTEDKNRLDALYIRFITCLDDLPSYLQSYTFAAIAGAGKETTQQNQFIIQCANLQVSMHCLRMVITQKFEERSYFSTGVEQADLRKTEIARDMIRVIHEAPFWSLQVNGEPYVEKIRLIGASLLEIIHRNRTSPIATRARSDFTVLLDLLTRLDSKASDALRNNSTWVV</sequence>
<keyword evidence="2" id="KW-0539">Nucleus</keyword>
<dbReference type="SMART" id="SM00906">
    <property type="entry name" value="Fungal_trans"/>
    <property type="match status" value="1"/>
</dbReference>
<accession>A0A0P7BNH5</accession>
<evidence type="ECO:0000313" key="6">
    <source>
        <dbReference type="Proteomes" id="UP000050424"/>
    </source>
</evidence>
<dbReference type="CDD" id="cd12148">
    <property type="entry name" value="fungal_TF_MHR"/>
    <property type="match status" value="1"/>
</dbReference>
<dbReference type="InterPro" id="IPR050987">
    <property type="entry name" value="AtrR-like"/>
</dbReference>
<dbReference type="Pfam" id="PF00172">
    <property type="entry name" value="Zn_clus"/>
    <property type="match status" value="1"/>
</dbReference>